<feature type="transmembrane region" description="Helical" evidence="2">
    <location>
        <begin position="513"/>
        <end position="544"/>
    </location>
</feature>
<name>A0AAV6W978_9LAMI</name>
<evidence type="ECO:0000256" key="2">
    <source>
        <dbReference type="SAM" id="Phobius"/>
    </source>
</evidence>
<feature type="transmembrane region" description="Helical" evidence="2">
    <location>
        <begin position="556"/>
        <end position="582"/>
    </location>
</feature>
<keyword evidence="5" id="KW-1185">Reference proteome</keyword>
<dbReference type="PANTHER" id="PTHR24177">
    <property type="entry name" value="CASKIN"/>
    <property type="match status" value="1"/>
</dbReference>
<evidence type="ECO:0000313" key="4">
    <source>
        <dbReference type="EMBL" id="KAG8367169.1"/>
    </source>
</evidence>
<feature type="compositionally biased region" description="Basic and acidic residues" evidence="1">
    <location>
        <begin position="1"/>
        <end position="10"/>
    </location>
</feature>
<dbReference type="Pfam" id="PF13962">
    <property type="entry name" value="PGG"/>
    <property type="match status" value="1"/>
</dbReference>
<comment type="caution">
    <text evidence="4">The sequence shown here is derived from an EMBL/GenBank/DDBJ whole genome shotgun (WGS) entry which is preliminary data.</text>
</comment>
<evidence type="ECO:0000313" key="5">
    <source>
        <dbReference type="Proteomes" id="UP000826271"/>
    </source>
</evidence>
<dbReference type="GO" id="GO:0016020">
    <property type="term" value="C:membrane"/>
    <property type="evidence" value="ECO:0007669"/>
    <property type="project" value="TreeGrafter"/>
</dbReference>
<dbReference type="SMART" id="SM00248">
    <property type="entry name" value="ANK"/>
    <property type="match status" value="3"/>
</dbReference>
<keyword evidence="2" id="KW-1133">Transmembrane helix</keyword>
<keyword evidence="2" id="KW-0472">Membrane</keyword>
<feature type="region of interest" description="Disordered" evidence="1">
    <location>
        <begin position="1"/>
        <end position="21"/>
    </location>
</feature>
<dbReference type="EMBL" id="WHWC01000016">
    <property type="protein sequence ID" value="KAG8367169.1"/>
    <property type="molecule type" value="Genomic_DNA"/>
</dbReference>
<dbReference type="InterPro" id="IPR036770">
    <property type="entry name" value="Ankyrin_rpt-contain_sf"/>
</dbReference>
<dbReference type="Gene3D" id="1.25.40.20">
    <property type="entry name" value="Ankyrin repeat-containing domain"/>
    <property type="match status" value="1"/>
</dbReference>
<evidence type="ECO:0000259" key="3">
    <source>
        <dbReference type="Pfam" id="PF13962"/>
    </source>
</evidence>
<evidence type="ECO:0000256" key="1">
    <source>
        <dbReference type="SAM" id="MobiDB-lite"/>
    </source>
</evidence>
<reference evidence="4" key="1">
    <citation type="submission" date="2019-10" db="EMBL/GenBank/DDBJ databases">
        <authorList>
            <person name="Zhang R."/>
            <person name="Pan Y."/>
            <person name="Wang J."/>
            <person name="Ma R."/>
            <person name="Yu S."/>
        </authorList>
    </citation>
    <scope>NUCLEOTIDE SEQUENCE</scope>
    <source>
        <strain evidence="4">LA-IB0</strain>
        <tissue evidence="4">Leaf</tissue>
    </source>
</reference>
<sequence length="634" mass="71246">MASSEERGDNKIQQSSLPAEESAGTKDLKKYLPLYIAALQGNWEAAKQIFDEDSGAIQAKIDTKDSTVLHVAVRAGQDEFVKNWIALMPDGLLDAKDSNGATALFVAAAVGNLDAAKILVGRVPDLLYVTRNGGYFPLQEAAYYAHREMITYLRSVMTRDDFGRENPYDGDNGIYLLQYFIAAEFFDFALELVDTNPKLAIRKFDRNKYALKTITERNNVFLSGCGIRWNSWEQFILSCALTEATLTTQSTNVCDVESLVYNAQPLFRNLQAMLRKFALKIGLRKRIKEKFLIHQNALKLVKRLCEEIQRLLSIEEMLDFYHDIITTAAKSGTHEIIEEIARVCPHTIYFGGRSTVEFFVMAVQNRSEHVYNLVYQMGHHKIYYSCVGDSLGNNVFHLAAKLAPSHKLNQIPGAALQMQREIQWFKEIEKIIDPRSREQLNKYGKSPKVVFTEEHEKLKEEGEKWMKETANSCTITAALITTVMFAAAITVPGGTNSGTQSRNGFPIFTGDPAFIVFAISDAISLFTSVTSLLMFLAILTARYAEEDFLYALPKRLIIGLVTLFLSISFMMVAFSVTLYLVFGQRKGWVLILVVALAGLPIVSFVLLQFPLLIKLIWSTYGPGIFGKKSNRPLI</sequence>
<dbReference type="InterPro" id="IPR002110">
    <property type="entry name" value="Ankyrin_rpt"/>
</dbReference>
<accession>A0AAV6W978</accession>
<dbReference type="Proteomes" id="UP000826271">
    <property type="component" value="Unassembled WGS sequence"/>
</dbReference>
<keyword evidence="2" id="KW-0812">Transmembrane</keyword>
<feature type="domain" description="PGG" evidence="3">
    <location>
        <begin position="463"/>
        <end position="581"/>
    </location>
</feature>
<dbReference type="AlphaFoldDB" id="A0AAV6W978"/>
<protein>
    <recommendedName>
        <fullName evidence="3">PGG domain-containing protein</fullName>
    </recommendedName>
</protein>
<dbReference type="SUPFAM" id="SSF48403">
    <property type="entry name" value="Ankyrin repeat"/>
    <property type="match status" value="1"/>
</dbReference>
<proteinExistence type="predicted"/>
<feature type="transmembrane region" description="Helical" evidence="2">
    <location>
        <begin position="473"/>
        <end position="493"/>
    </location>
</feature>
<dbReference type="InterPro" id="IPR026961">
    <property type="entry name" value="PGG_dom"/>
</dbReference>
<feature type="transmembrane region" description="Helical" evidence="2">
    <location>
        <begin position="588"/>
        <end position="607"/>
    </location>
</feature>
<gene>
    <name evidence="4" type="ORF">BUALT_Bualt16G0044600</name>
</gene>
<organism evidence="4 5">
    <name type="scientific">Buddleja alternifolia</name>
    <dbReference type="NCBI Taxonomy" id="168488"/>
    <lineage>
        <taxon>Eukaryota</taxon>
        <taxon>Viridiplantae</taxon>
        <taxon>Streptophyta</taxon>
        <taxon>Embryophyta</taxon>
        <taxon>Tracheophyta</taxon>
        <taxon>Spermatophyta</taxon>
        <taxon>Magnoliopsida</taxon>
        <taxon>eudicotyledons</taxon>
        <taxon>Gunneridae</taxon>
        <taxon>Pentapetalae</taxon>
        <taxon>asterids</taxon>
        <taxon>lamiids</taxon>
        <taxon>Lamiales</taxon>
        <taxon>Scrophulariaceae</taxon>
        <taxon>Buddlejeae</taxon>
        <taxon>Buddleja</taxon>
    </lineage>
</organism>
<dbReference type="PANTHER" id="PTHR24177:SF435">
    <property type="entry name" value="ANKYRIN REPEAT-CONTAINING PROTEIN NPR4-LIKE"/>
    <property type="match status" value="1"/>
</dbReference>